<dbReference type="EMBL" id="SDIL01000139">
    <property type="protein sequence ID" value="RXK35388.1"/>
    <property type="molecule type" value="Genomic_DNA"/>
</dbReference>
<reference evidence="1 2" key="1">
    <citation type="submission" date="2016-06" db="EMBL/GenBank/DDBJ databases">
        <title>Evolution of pathogenesis and genome organization in the Tremellales.</title>
        <authorList>
            <person name="Cuomo C."/>
            <person name="Litvintseva A."/>
            <person name="Heitman J."/>
            <person name="Chen Y."/>
            <person name="Sun S."/>
            <person name="Springer D."/>
            <person name="Dromer F."/>
            <person name="Young S."/>
            <person name="Zeng Q."/>
            <person name="Chapman S."/>
            <person name="Gujja S."/>
            <person name="Saif S."/>
            <person name="Birren B."/>
        </authorList>
    </citation>
    <scope>NUCLEOTIDE SEQUENCE [LARGE SCALE GENOMIC DNA]</scope>
    <source>
        <strain evidence="1 2">ATCC 28783</strain>
    </source>
</reference>
<keyword evidence="2" id="KW-1185">Reference proteome</keyword>
<accession>A0A4Q1B9D4</accession>
<sequence length="129" mass="14854">MHKWDIQMVYTYGRCRMEKDKLDIPSVPGECLYKPPCRILFLKDQYIFLPHLKDLDLTLQLDFNLDIPSLAIDTPLLIISTCQILPSHSAVRPASQVYELHFIRPNFTAQKVDPQSGKFSEFADSRSAV</sequence>
<evidence type="ECO:0000313" key="1">
    <source>
        <dbReference type="EMBL" id="RXK35388.1"/>
    </source>
</evidence>
<proteinExistence type="predicted"/>
<name>A0A4Q1B9D4_TREME</name>
<comment type="caution">
    <text evidence="1">The sequence shown here is derived from an EMBL/GenBank/DDBJ whole genome shotgun (WGS) entry which is preliminary data.</text>
</comment>
<organism evidence="1 2">
    <name type="scientific">Tremella mesenterica</name>
    <name type="common">Jelly fungus</name>
    <dbReference type="NCBI Taxonomy" id="5217"/>
    <lineage>
        <taxon>Eukaryota</taxon>
        <taxon>Fungi</taxon>
        <taxon>Dikarya</taxon>
        <taxon>Basidiomycota</taxon>
        <taxon>Agaricomycotina</taxon>
        <taxon>Tremellomycetes</taxon>
        <taxon>Tremellales</taxon>
        <taxon>Tremellaceae</taxon>
        <taxon>Tremella</taxon>
    </lineage>
</organism>
<evidence type="ECO:0000313" key="2">
    <source>
        <dbReference type="Proteomes" id="UP000289152"/>
    </source>
</evidence>
<dbReference type="Proteomes" id="UP000289152">
    <property type="component" value="Unassembled WGS sequence"/>
</dbReference>
<gene>
    <name evidence="1" type="ORF">M231_07359</name>
</gene>
<dbReference type="InParanoid" id="A0A4Q1B9D4"/>
<dbReference type="AlphaFoldDB" id="A0A4Q1B9D4"/>
<protein>
    <submittedName>
        <fullName evidence="1">Uncharacterized protein</fullName>
    </submittedName>
</protein>